<dbReference type="GO" id="GO:0006313">
    <property type="term" value="P:DNA transposition"/>
    <property type="evidence" value="ECO:0007669"/>
    <property type="project" value="InterPro"/>
</dbReference>
<dbReference type="EMBL" id="AYYE01000862">
    <property type="protein sequence ID" value="ETK09158.1"/>
    <property type="molecule type" value="Genomic_DNA"/>
</dbReference>
<protein>
    <recommendedName>
        <fullName evidence="1">Transposase IS4-like domain-containing protein</fullName>
    </recommendedName>
</protein>
<dbReference type="PANTHER" id="PTHR35604:SF2">
    <property type="entry name" value="TRANSPOSASE INSH FOR INSERTION SEQUENCE ELEMENT IS5A-RELATED"/>
    <property type="match status" value="1"/>
</dbReference>
<evidence type="ECO:0000313" key="2">
    <source>
        <dbReference type="EMBL" id="ETK09158.1"/>
    </source>
</evidence>
<feature type="domain" description="Transposase IS4-like" evidence="1">
    <location>
        <begin position="3"/>
        <end position="143"/>
    </location>
</feature>
<dbReference type="PANTHER" id="PTHR35604">
    <property type="entry name" value="TRANSPOSASE INSH FOR INSERTION SEQUENCE ELEMENT IS5A-RELATED"/>
    <property type="match status" value="1"/>
</dbReference>
<dbReference type="Proteomes" id="UP000034982">
    <property type="component" value="Unassembled WGS sequence"/>
</dbReference>
<dbReference type="PATRIC" id="fig|1411022.3.peg.414"/>
<organism evidence="2 3">
    <name type="scientific">Tannerella sp. oral taxon BU063 isolate Cell 1/3</name>
    <dbReference type="NCBI Taxonomy" id="1411022"/>
    <lineage>
        <taxon>Bacteria</taxon>
        <taxon>Pseudomonadati</taxon>
        <taxon>Bacteroidota</taxon>
        <taxon>Bacteroidia</taxon>
        <taxon>Bacteroidales</taxon>
        <taxon>Tannerellaceae</taxon>
        <taxon>Tannerella</taxon>
    </lineage>
</organism>
<dbReference type="AlphaFoldDB" id="W2CQ59"/>
<dbReference type="InterPro" id="IPR002559">
    <property type="entry name" value="Transposase_11"/>
</dbReference>
<proteinExistence type="predicted"/>
<evidence type="ECO:0000313" key="3">
    <source>
        <dbReference type="Proteomes" id="UP000034982"/>
    </source>
</evidence>
<comment type="caution">
    <text evidence="2">The sequence shown here is derived from an EMBL/GenBank/DDBJ whole genome shotgun (WGS) entry which is preliminary data.</text>
</comment>
<dbReference type="GO" id="GO:0003677">
    <property type="term" value="F:DNA binding"/>
    <property type="evidence" value="ECO:0007669"/>
    <property type="project" value="InterPro"/>
</dbReference>
<accession>W2CQ59</accession>
<gene>
    <name evidence="2" type="ORF">T230_05420</name>
</gene>
<dbReference type="GO" id="GO:0004803">
    <property type="term" value="F:transposase activity"/>
    <property type="evidence" value="ECO:0007669"/>
    <property type="project" value="InterPro"/>
</dbReference>
<evidence type="ECO:0000259" key="1">
    <source>
        <dbReference type="Pfam" id="PF01609"/>
    </source>
</evidence>
<reference evidence="2 3" key="1">
    <citation type="submission" date="2013-11" db="EMBL/GenBank/DDBJ databases">
        <title>Single cell genomics of uncultured Tannerella BU063 (oral taxon 286).</title>
        <authorList>
            <person name="Beall C.J."/>
            <person name="Campbell A.G."/>
            <person name="Griffen A.L."/>
            <person name="Podar M."/>
            <person name="Leys E.J."/>
        </authorList>
    </citation>
    <scope>NUCLEOTIDE SEQUENCE [LARGE SCALE GENOMIC DNA]</scope>
    <source>
        <strain evidence="2">Cell 1/3</strain>
    </source>
</reference>
<dbReference type="Pfam" id="PF01609">
    <property type="entry name" value="DDE_Tnp_1"/>
    <property type="match status" value="1"/>
</dbReference>
<name>W2CQ59_9BACT</name>
<sequence>MKKKDEYYYGYKKHVATDLNGLVISVHTTPANVSDITEFKPLMEKTEVPRQVRVYADKGYPSAANRAVLKEKKLKDGIMRKKPKGSPMSEIERLRNKLISKSRWVIERTFGSIQKRFGGGRCRYLGLAKTHCQNVLESLAYNLYRVPGLVMAQRAK</sequence>